<keyword evidence="7" id="KW-0378">Hydrolase</keyword>
<evidence type="ECO:0000256" key="3">
    <source>
        <dbReference type="ARBA" id="ARBA00012180"/>
    </source>
</evidence>
<feature type="non-terminal residue" evidence="9">
    <location>
        <position position="138"/>
    </location>
</feature>
<evidence type="ECO:0000256" key="2">
    <source>
        <dbReference type="ARBA" id="ARBA00005300"/>
    </source>
</evidence>
<dbReference type="AlphaFoldDB" id="A0A165B822"/>
<evidence type="ECO:0000256" key="4">
    <source>
        <dbReference type="ARBA" id="ARBA00022722"/>
    </source>
</evidence>
<reference evidence="9 10" key="1">
    <citation type="journal article" date="2016" name="Mol. Biol. Evol.">
        <title>Comparative Genomics of Early-Diverging Mushroom-Forming Fungi Provides Insights into the Origins of Lignocellulose Decay Capabilities.</title>
        <authorList>
            <person name="Nagy L.G."/>
            <person name="Riley R."/>
            <person name="Tritt A."/>
            <person name="Adam C."/>
            <person name="Daum C."/>
            <person name="Floudas D."/>
            <person name="Sun H."/>
            <person name="Yadav J.S."/>
            <person name="Pangilinan J."/>
            <person name="Larsson K.H."/>
            <person name="Matsuura K."/>
            <person name="Barry K."/>
            <person name="Labutti K."/>
            <person name="Kuo R."/>
            <person name="Ohm R.A."/>
            <person name="Bhattacharya S.S."/>
            <person name="Shirouzu T."/>
            <person name="Yoshinaga Y."/>
            <person name="Martin F.M."/>
            <person name="Grigoriev I.V."/>
            <person name="Hibbett D.S."/>
        </authorList>
    </citation>
    <scope>NUCLEOTIDE SEQUENCE [LARGE SCALE GENOMIC DNA]</scope>
    <source>
        <strain evidence="9 10">HHB12029</strain>
    </source>
</reference>
<dbReference type="InterPro" id="IPR050092">
    <property type="entry name" value="RNase_H"/>
</dbReference>
<gene>
    <name evidence="9" type="ORF">EXIGLDRAFT_561631</name>
</gene>
<keyword evidence="4" id="KW-0540">Nuclease</keyword>
<accession>A0A165B822</accession>
<sequence>MLDETMQQSLTWHAAMENTYGPLRVQDKTPIQVWACGSCSNPGTPMAAAGGGVYWGPLNPANSSVRVSGDKQDAGRGSLLAILRALDSADPRRALTIFTDSEYAIRSIAEWAPARFELGWSCPDGDLLRDIQLLIRRR</sequence>
<dbReference type="Proteomes" id="UP000077266">
    <property type="component" value="Unassembled WGS sequence"/>
</dbReference>
<evidence type="ECO:0000259" key="8">
    <source>
        <dbReference type="PROSITE" id="PS50879"/>
    </source>
</evidence>
<keyword evidence="10" id="KW-1185">Reference proteome</keyword>
<dbReference type="STRING" id="1314781.A0A165B822"/>
<evidence type="ECO:0000256" key="7">
    <source>
        <dbReference type="ARBA" id="ARBA00022801"/>
    </source>
</evidence>
<evidence type="ECO:0000256" key="6">
    <source>
        <dbReference type="ARBA" id="ARBA00022759"/>
    </source>
</evidence>
<dbReference type="EC" id="3.1.26.4" evidence="3"/>
<dbReference type="GO" id="GO:0043137">
    <property type="term" value="P:DNA replication, removal of RNA primer"/>
    <property type="evidence" value="ECO:0007669"/>
    <property type="project" value="TreeGrafter"/>
</dbReference>
<evidence type="ECO:0000313" key="10">
    <source>
        <dbReference type="Proteomes" id="UP000077266"/>
    </source>
</evidence>
<evidence type="ECO:0000256" key="1">
    <source>
        <dbReference type="ARBA" id="ARBA00000077"/>
    </source>
</evidence>
<dbReference type="InParanoid" id="A0A165B822"/>
<dbReference type="EMBL" id="KV426529">
    <property type="protein sequence ID" value="KZV80031.1"/>
    <property type="molecule type" value="Genomic_DNA"/>
</dbReference>
<name>A0A165B822_EXIGL</name>
<keyword evidence="6" id="KW-0255">Endonuclease</keyword>
<evidence type="ECO:0000313" key="9">
    <source>
        <dbReference type="EMBL" id="KZV80031.1"/>
    </source>
</evidence>
<comment type="similarity">
    <text evidence="2">Belongs to the RNase H family.</text>
</comment>
<dbReference type="PANTHER" id="PTHR10642">
    <property type="entry name" value="RIBONUCLEASE H1"/>
    <property type="match status" value="1"/>
</dbReference>
<dbReference type="Pfam" id="PF00075">
    <property type="entry name" value="RNase_H"/>
    <property type="match status" value="1"/>
</dbReference>
<dbReference type="InterPro" id="IPR036397">
    <property type="entry name" value="RNaseH_sf"/>
</dbReference>
<dbReference type="InterPro" id="IPR002156">
    <property type="entry name" value="RNaseH_domain"/>
</dbReference>
<dbReference type="GO" id="GO:0003676">
    <property type="term" value="F:nucleic acid binding"/>
    <property type="evidence" value="ECO:0007669"/>
    <property type="project" value="InterPro"/>
</dbReference>
<proteinExistence type="inferred from homology"/>
<dbReference type="Gene3D" id="3.30.420.10">
    <property type="entry name" value="Ribonuclease H-like superfamily/Ribonuclease H"/>
    <property type="match status" value="1"/>
</dbReference>
<dbReference type="PROSITE" id="PS50879">
    <property type="entry name" value="RNASE_H_1"/>
    <property type="match status" value="1"/>
</dbReference>
<evidence type="ECO:0000256" key="5">
    <source>
        <dbReference type="ARBA" id="ARBA00022723"/>
    </source>
</evidence>
<feature type="domain" description="RNase H type-1" evidence="8">
    <location>
        <begin position="27"/>
        <end position="138"/>
    </location>
</feature>
<comment type="catalytic activity">
    <reaction evidence="1">
        <text>Endonucleolytic cleavage to 5'-phosphomonoester.</text>
        <dbReference type="EC" id="3.1.26.4"/>
    </reaction>
</comment>
<organism evidence="9 10">
    <name type="scientific">Exidia glandulosa HHB12029</name>
    <dbReference type="NCBI Taxonomy" id="1314781"/>
    <lineage>
        <taxon>Eukaryota</taxon>
        <taxon>Fungi</taxon>
        <taxon>Dikarya</taxon>
        <taxon>Basidiomycota</taxon>
        <taxon>Agaricomycotina</taxon>
        <taxon>Agaricomycetes</taxon>
        <taxon>Auriculariales</taxon>
        <taxon>Exidiaceae</taxon>
        <taxon>Exidia</taxon>
    </lineage>
</organism>
<dbReference type="SUPFAM" id="SSF53098">
    <property type="entry name" value="Ribonuclease H-like"/>
    <property type="match status" value="1"/>
</dbReference>
<protein>
    <recommendedName>
        <fullName evidence="3">ribonuclease H</fullName>
        <ecNumber evidence="3">3.1.26.4</ecNumber>
    </recommendedName>
</protein>
<dbReference type="OrthoDB" id="245563at2759"/>
<dbReference type="GO" id="GO:0046872">
    <property type="term" value="F:metal ion binding"/>
    <property type="evidence" value="ECO:0007669"/>
    <property type="project" value="UniProtKB-KW"/>
</dbReference>
<dbReference type="GO" id="GO:0004523">
    <property type="term" value="F:RNA-DNA hybrid ribonuclease activity"/>
    <property type="evidence" value="ECO:0007669"/>
    <property type="project" value="UniProtKB-EC"/>
</dbReference>
<keyword evidence="5" id="KW-0479">Metal-binding</keyword>
<dbReference type="InterPro" id="IPR012337">
    <property type="entry name" value="RNaseH-like_sf"/>
</dbReference>
<dbReference type="PANTHER" id="PTHR10642:SF26">
    <property type="entry name" value="RIBONUCLEASE H1"/>
    <property type="match status" value="1"/>
</dbReference>